<dbReference type="InterPro" id="IPR017853">
    <property type="entry name" value="GH"/>
</dbReference>
<evidence type="ECO:0000313" key="8">
    <source>
        <dbReference type="Proteomes" id="UP000280073"/>
    </source>
</evidence>
<evidence type="ECO:0000256" key="4">
    <source>
        <dbReference type="ARBA" id="ARBA00022801"/>
    </source>
</evidence>
<dbReference type="Pfam" id="PF00933">
    <property type="entry name" value="Glyco_hydro_3"/>
    <property type="match status" value="1"/>
</dbReference>
<keyword evidence="4" id="KW-0378">Hydrolase</keyword>
<evidence type="ECO:0000256" key="2">
    <source>
        <dbReference type="ARBA" id="ARBA00005336"/>
    </source>
</evidence>
<evidence type="ECO:0000256" key="5">
    <source>
        <dbReference type="ARBA" id="ARBA00023295"/>
    </source>
</evidence>
<comment type="caution">
    <text evidence="7">The sequence shown here is derived from an EMBL/GenBank/DDBJ whole genome shotgun (WGS) entry which is preliminary data.</text>
</comment>
<dbReference type="InterPro" id="IPR050226">
    <property type="entry name" value="NagZ_Beta-hexosaminidase"/>
</dbReference>
<dbReference type="GO" id="GO:0004563">
    <property type="term" value="F:beta-N-acetylhexosaminidase activity"/>
    <property type="evidence" value="ECO:0007669"/>
    <property type="project" value="UniProtKB-EC"/>
</dbReference>
<proteinExistence type="inferred from homology"/>
<dbReference type="PANTHER" id="PTHR30480:SF13">
    <property type="entry name" value="BETA-HEXOSAMINIDASE"/>
    <property type="match status" value="1"/>
</dbReference>
<accession>A0A3R9RLU0</accession>
<dbReference type="InterPro" id="IPR001764">
    <property type="entry name" value="Glyco_hydro_3_N"/>
</dbReference>
<gene>
    <name evidence="7" type="ORF">EA686_30600</name>
</gene>
<dbReference type="GO" id="GO:0009254">
    <property type="term" value="P:peptidoglycan turnover"/>
    <property type="evidence" value="ECO:0007669"/>
    <property type="project" value="TreeGrafter"/>
</dbReference>
<evidence type="ECO:0000256" key="3">
    <source>
        <dbReference type="ARBA" id="ARBA00012663"/>
    </source>
</evidence>
<dbReference type="EC" id="3.2.1.52" evidence="3"/>
<comment type="similarity">
    <text evidence="2">Belongs to the glycosyl hydrolase 3 family.</text>
</comment>
<organism evidence="7 8">
    <name type="scientific">Acinetobacter baumannii</name>
    <dbReference type="NCBI Taxonomy" id="470"/>
    <lineage>
        <taxon>Bacteria</taxon>
        <taxon>Pseudomonadati</taxon>
        <taxon>Pseudomonadota</taxon>
        <taxon>Gammaproteobacteria</taxon>
        <taxon>Moraxellales</taxon>
        <taxon>Moraxellaceae</taxon>
        <taxon>Acinetobacter</taxon>
        <taxon>Acinetobacter calcoaceticus/baumannii complex</taxon>
    </lineage>
</organism>
<sequence length="68" mass="7484">MIGALMLDIAGTELTQEDIELLQAPQVGGMILFARNIESPQQVRALTDHMRQVRPDILIAVDQEGGRV</sequence>
<evidence type="ECO:0000259" key="6">
    <source>
        <dbReference type="Pfam" id="PF00933"/>
    </source>
</evidence>
<comment type="catalytic activity">
    <reaction evidence="1">
        <text>Hydrolysis of terminal non-reducing N-acetyl-D-hexosamine residues in N-acetyl-beta-D-hexosaminides.</text>
        <dbReference type="EC" id="3.2.1.52"/>
    </reaction>
</comment>
<dbReference type="Gene3D" id="3.20.20.300">
    <property type="entry name" value="Glycoside hydrolase, family 3, N-terminal domain"/>
    <property type="match status" value="1"/>
</dbReference>
<feature type="domain" description="Glycoside hydrolase family 3 N-terminal" evidence="6">
    <location>
        <begin position="12"/>
        <end position="68"/>
    </location>
</feature>
<protein>
    <recommendedName>
        <fullName evidence="3">beta-N-acetylhexosaminidase</fullName>
        <ecNumber evidence="3">3.2.1.52</ecNumber>
    </recommendedName>
</protein>
<dbReference type="AlphaFoldDB" id="A0A3R9RLU0"/>
<keyword evidence="5" id="KW-0326">Glycosidase</keyword>
<evidence type="ECO:0000313" key="7">
    <source>
        <dbReference type="EMBL" id="RSR07124.1"/>
    </source>
</evidence>
<dbReference type="SUPFAM" id="SSF51445">
    <property type="entry name" value="(Trans)glycosidases"/>
    <property type="match status" value="1"/>
</dbReference>
<feature type="non-terminal residue" evidence="7">
    <location>
        <position position="68"/>
    </location>
</feature>
<dbReference type="GO" id="GO:0005975">
    <property type="term" value="P:carbohydrate metabolic process"/>
    <property type="evidence" value="ECO:0007669"/>
    <property type="project" value="InterPro"/>
</dbReference>
<evidence type="ECO:0000256" key="1">
    <source>
        <dbReference type="ARBA" id="ARBA00001231"/>
    </source>
</evidence>
<dbReference type="EMBL" id="RFDI01002899">
    <property type="protein sequence ID" value="RSR07124.1"/>
    <property type="molecule type" value="Genomic_DNA"/>
</dbReference>
<name>A0A3R9RLU0_ACIBA</name>
<reference evidence="7 8" key="1">
    <citation type="submission" date="2018-10" db="EMBL/GenBank/DDBJ databases">
        <title>GWAS and RNA-Seq identify cryptic mechanisms of antimicrobial resistance in Acinetobacter baumannii.</title>
        <authorList>
            <person name="Sahl J.W."/>
        </authorList>
    </citation>
    <scope>NUCLEOTIDE SEQUENCE [LARGE SCALE GENOMIC DNA]</scope>
    <source>
        <strain evidence="7 8">TG28175</strain>
    </source>
</reference>
<dbReference type="PANTHER" id="PTHR30480">
    <property type="entry name" value="BETA-HEXOSAMINIDASE-RELATED"/>
    <property type="match status" value="1"/>
</dbReference>
<dbReference type="Proteomes" id="UP000280073">
    <property type="component" value="Unassembled WGS sequence"/>
</dbReference>
<dbReference type="InterPro" id="IPR036962">
    <property type="entry name" value="Glyco_hydro_3_N_sf"/>
</dbReference>